<accession>A0A975FRI7</accession>
<dbReference type="InterPro" id="IPR043132">
    <property type="entry name" value="BCAT-like_C"/>
</dbReference>
<dbReference type="RefSeq" id="WP_210901340.1">
    <property type="nucleotide sequence ID" value="NZ_CP071696.1"/>
</dbReference>
<dbReference type="SMART" id="SM00922">
    <property type="entry name" value="MR_MLE"/>
    <property type="match status" value="1"/>
</dbReference>
<dbReference type="Gene3D" id="3.30.470.10">
    <property type="match status" value="1"/>
</dbReference>
<dbReference type="Proteomes" id="UP000671914">
    <property type="component" value="Chromosome"/>
</dbReference>
<dbReference type="InterPro" id="IPR029065">
    <property type="entry name" value="Enolase_C-like"/>
</dbReference>
<dbReference type="GO" id="GO:0009234">
    <property type="term" value="P:menaquinone biosynthetic process"/>
    <property type="evidence" value="ECO:0007669"/>
    <property type="project" value="UniProtKB-UniRule"/>
</dbReference>
<evidence type="ECO:0000259" key="7">
    <source>
        <dbReference type="SMART" id="SM00922"/>
    </source>
</evidence>
<dbReference type="InterPro" id="IPR029017">
    <property type="entry name" value="Enolase-like_N"/>
</dbReference>
<dbReference type="GO" id="GO:0016854">
    <property type="term" value="F:racemase and epimerase activity"/>
    <property type="evidence" value="ECO:0007669"/>
    <property type="project" value="UniProtKB-ARBA"/>
</dbReference>
<organism evidence="8 9">
    <name type="scientific">Agromyces archimandritae</name>
    <dbReference type="NCBI Taxonomy" id="2781962"/>
    <lineage>
        <taxon>Bacteria</taxon>
        <taxon>Bacillati</taxon>
        <taxon>Actinomycetota</taxon>
        <taxon>Actinomycetes</taxon>
        <taxon>Micrococcales</taxon>
        <taxon>Microbacteriaceae</taxon>
        <taxon>Agromyces</taxon>
    </lineage>
</organism>
<dbReference type="KEGG" id="aarc:G127AT_06895"/>
<evidence type="ECO:0000313" key="9">
    <source>
        <dbReference type="Proteomes" id="UP000671914"/>
    </source>
</evidence>
<dbReference type="Gene3D" id="3.20.20.120">
    <property type="entry name" value="Enolase-like C-terminal domain"/>
    <property type="match status" value="1"/>
</dbReference>
<evidence type="ECO:0000256" key="4">
    <source>
        <dbReference type="ARBA" id="ARBA00023239"/>
    </source>
</evidence>
<keyword evidence="4 8" id="KW-0456">Lyase</keyword>
<dbReference type="Gene3D" id="3.30.390.10">
    <property type="entry name" value="Enolase-like, N-terminal domain"/>
    <property type="match status" value="1"/>
</dbReference>
<dbReference type="SUPFAM" id="SSF56752">
    <property type="entry name" value="D-aminoacid aminotransferase-like PLP-dependent enzymes"/>
    <property type="match status" value="1"/>
</dbReference>
<dbReference type="EMBL" id="CP071696">
    <property type="protein sequence ID" value="QTX05911.1"/>
    <property type="molecule type" value="Genomic_DNA"/>
</dbReference>
<dbReference type="Gene3D" id="3.20.10.10">
    <property type="entry name" value="D-amino Acid Aminotransferase, subunit A, domain 2"/>
    <property type="match status" value="1"/>
</dbReference>
<dbReference type="NCBIfam" id="TIGR01928">
    <property type="entry name" value="menC_lowGC_arch"/>
    <property type="match status" value="1"/>
</dbReference>
<dbReference type="InterPro" id="IPR043131">
    <property type="entry name" value="BCAT-like_N"/>
</dbReference>
<feature type="domain" description="Mandelate racemase/muconate lactonizing enzyme C-terminal" evidence="7">
    <location>
        <begin position="143"/>
        <end position="237"/>
    </location>
</feature>
<dbReference type="SFLD" id="SFLDF00009">
    <property type="entry name" value="o-succinylbenzoate_synthase"/>
    <property type="match status" value="1"/>
</dbReference>
<dbReference type="InterPro" id="IPR036038">
    <property type="entry name" value="Aminotransferase-like"/>
</dbReference>
<dbReference type="Pfam" id="PF02746">
    <property type="entry name" value="MR_MLE_N"/>
    <property type="match status" value="1"/>
</dbReference>
<dbReference type="InterPro" id="IPR010197">
    <property type="entry name" value="OSBS/NAAAR"/>
</dbReference>
<dbReference type="GO" id="GO:0043748">
    <property type="term" value="F:O-succinylbenzoate synthase activity"/>
    <property type="evidence" value="ECO:0007669"/>
    <property type="project" value="UniProtKB-EC"/>
</dbReference>
<protein>
    <recommendedName>
        <fullName evidence="5 6">o-succinylbenzoate synthase</fullName>
        <ecNumber evidence="5 6">4.2.1.113</ecNumber>
    </recommendedName>
</protein>
<dbReference type="InterPro" id="IPR013342">
    <property type="entry name" value="Mandelate_racemase_C"/>
</dbReference>
<dbReference type="InterPro" id="IPR013341">
    <property type="entry name" value="Mandelate_racemase_N_dom"/>
</dbReference>
<evidence type="ECO:0000256" key="1">
    <source>
        <dbReference type="ARBA" id="ARBA00001968"/>
    </source>
</evidence>
<proteinExistence type="predicted"/>
<dbReference type="InterPro" id="IPR036849">
    <property type="entry name" value="Enolase-like_C_sf"/>
</dbReference>
<dbReference type="SFLD" id="SFLDS00001">
    <property type="entry name" value="Enolase"/>
    <property type="match status" value="1"/>
</dbReference>
<sequence length="703" mass="74664">MRITRIELHEVRLPLVHGFETSSHRKTSLTHILVEAHDASGVVGWGEIASPSGPYFTSETNETAWEVGNRYLAPAVLGTEWGYPDELEAAWAKIRGHEFAKAGFAGAAWDLWSRAEGVPLARALGATRTEVEAGVSLGIEPTFDELLAQVQRQVDAGYGRVKLKIAPGWDVEPVRLVREAFPDLVLHVDANGVYRSDDETMAHLSSLDADGLAMIEQPFAPRDFTGHARFQSRIETPVCLDESVVALDDLRTMLALDAGRVLNIKVSRMGGPGVARAAHDLARDAGVPVWCGGMHEFGIGRAVNVAVSALPGFSYPSDVSGSDKYYARDIVTPPIVAHGGIVQVPTTPGIGHEVDAGFLAEQRLRHARVDAAGEAAAGAAPAAAPTDAAAAAAPTDGGAAPDGRPAASTPRIVVVMVDDLAEGVPPVAAEFREVDPAEPQLSVQDLGPTRGDGVFETVGVKGGRLFALGPHLARFAKSARMLELPAPKLEVWERAIRHAVAAHGGEDIAAKFVMTRGIEGTGVPVGWVTVFESGDFARPRTEGVSVVTLDRGYRSDVAETSPWLLQGAKSLSYAVNKAVLREAARRDAEDVIFVSSDGYVLEGPSSTVLMRFGDEFVTPAARQGILEGTTLGTAIAFLAGEGFEVRHEQVPVSRLADAEGLWLLSSTRRAAPINRLDGEARPVDRDLTERLQSALADAPEGIG</sequence>
<evidence type="ECO:0000256" key="2">
    <source>
        <dbReference type="ARBA" id="ARBA00022723"/>
    </source>
</evidence>
<comment type="cofactor">
    <cofactor evidence="1">
        <name>a divalent metal cation</name>
        <dbReference type="ChEBI" id="CHEBI:60240"/>
    </cofactor>
</comment>
<gene>
    <name evidence="8" type="primary">menC</name>
    <name evidence="8" type="ORF">G127AT_06895</name>
</gene>
<dbReference type="PANTHER" id="PTHR48073">
    <property type="entry name" value="O-SUCCINYLBENZOATE SYNTHASE-RELATED"/>
    <property type="match status" value="1"/>
</dbReference>
<keyword evidence="3" id="KW-0460">Magnesium</keyword>
<dbReference type="SFLD" id="SFLDG00180">
    <property type="entry name" value="muconate_cycloisomerase"/>
    <property type="match status" value="1"/>
</dbReference>
<dbReference type="CDD" id="cd00449">
    <property type="entry name" value="PLPDE_IV"/>
    <property type="match status" value="1"/>
</dbReference>
<dbReference type="PANTHER" id="PTHR48073:SF5">
    <property type="entry name" value="O-SUCCINYLBENZOATE SYNTHASE"/>
    <property type="match status" value="1"/>
</dbReference>
<evidence type="ECO:0000256" key="5">
    <source>
        <dbReference type="ARBA" id="ARBA00029491"/>
    </source>
</evidence>
<keyword evidence="9" id="KW-1185">Reference proteome</keyword>
<dbReference type="InterPro" id="IPR001544">
    <property type="entry name" value="Aminotrans_IV"/>
</dbReference>
<dbReference type="AlphaFoldDB" id="A0A975FRI7"/>
<keyword evidence="2" id="KW-0479">Metal-binding</keyword>
<dbReference type="SUPFAM" id="SSF51604">
    <property type="entry name" value="Enolase C-terminal domain-like"/>
    <property type="match status" value="1"/>
</dbReference>
<evidence type="ECO:0000313" key="8">
    <source>
        <dbReference type="EMBL" id="QTX05911.1"/>
    </source>
</evidence>
<dbReference type="SUPFAM" id="SSF54826">
    <property type="entry name" value="Enolase N-terminal domain-like"/>
    <property type="match status" value="1"/>
</dbReference>
<dbReference type="GO" id="GO:0046872">
    <property type="term" value="F:metal ion binding"/>
    <property type="evidence" value="ECO:0007669"/>
    <property type="project" value="UniProtKB-KW"/>
</dbReference>
<name>A0A975FRI7_9MICO</name>
<reference evidence="8" key="1">
    <citation type="submission" date="2021-03" db="EMBL/GenBank/DDBJ databases">
        <title>Agromyces archimandritus sp. nov., isolated from the cockroach Archimandrita tessellata.</title>
        <authorList>
            <person name="Guzman J."/>
            <person name="Ortuzar M."/>
            <person name="Poehlein A."/>
            <person name="Daniel R."/>
            <person name="Trujillo M."/>
            <person name="Vilcinskas A."/>
        </authorList>
    </citation>
    <scope>NUCLEOTIDE SEQUENCE</scope>
    <source>
        <strain evidence="8">G127AT</strain>
    </source>
</reference>
<dbReference type="Pfam" id="PF01063">
    <property type="entry name" value="Aminotran_4"/>
    <property type="match status" value="1"/>
</dbReference>
<dbReference type="Pfam" id="PF13378">
    <property type="entry name" value="MR_MLE_C"/>
    <property type="match status" value="1"/>
</dbReference>
<dbReference type="EC" id="4.2.1.113" evidence="5 6"/>
<evidence type="ECO:0000256" key="3">
    <source>
        <dbReference type="ARBA" id="ARBA00022842"/>
    </source>
</evidence>
<evidence type="ECO:0000256" key="6">
    <source>
        <dbReference type="NCBIfam" id="TIGR01928"/>
    </source>
</evidence>